<feature type="domain" description="Nmi/IFP 35" evidence="11">
    <location>
        <begin position="6"/>
        <end position="71"/>
    </location>
</feature>
<evidence type="ECO:0000256" key="9">
    <source>
        <dbReference type="ARBA" id="ARBA00023242"/>
    </source>
</evidence>
<dbReference type="GeneID" id="102988116"/>
<dbReference type="InterPro" id="IPR012677">
    <property type="entry name" value="Nucleotide-bd_a/b_plait_sf"/>
</dbReference>
<name>A0A455AXI5_PHYMC</name>
<keyword evidence="7" id="KW-0399">Innate immunity</keyword>
<gene>
    <name evidence="13" type="primary">IFI35</name>
</gene>
<dbReference type="PANTHER" id="PTHR15225:SF1">
    <property type="entry name" value="INTERFERON-INDUCED 35 KDA PROTEIN"/>
    <property type="match status" value="1"/>
</dbReference>
<dbReference type="Proteomes" id="UP000248484">
    <property type="component" value="Unplaced"/>
</dbReference>
<dbReference type="InterPro" id="IPR009938">
    <property type="entry name" value="Nmi/IFP35_N"/>
</dbReference>
<evidence type="ECO:0000256" key="7">
    <source>
        <dbReference type="ARBA" id="ARBA00022588"/>
    </source>
</evidence>
<organism evidence="12 13">
    <name type="scientific">Physeter macrocephalus</name>
    <name type="common">Sperm whale</name>
    <name type="synonym">Physeter catodon</name>
    <dbReference type="NCBI Taxonomy" id="9755"/>
    <lineage>
        <taxon>Eukaryota</taxon>
        <taxon>Metazoa</taxon>
        <taxon>Chordata</taxon>
        <taxon>Craniata</taxon>
        <taxon>Vertebrata</taxon>
        <taxon>Euteleostomi</taxon>
        <taxon>Mammalia</taxon>
        <taxon>Eutheria</taxon>
        <taxon>Laurasiatheria</taxon>
        <taxon>Artiodactyla</taxon>
        <taxon>Whippomorpha</taxon>
        <taxon>Cetacea</taxon>
        <taxon>Odontoceti</taxon>
        <taxon>Physeteridae</taxon>
        <taxon>Physeter</taxon>
    </lineage>
</organism>
<protein>
    <submittedName>
        <fullName evidence="13">Interferon-induced 35 kDa protein isoform X3</fullName>
    </submittedName>
</protein>
<dbReference type="GO" id="GO:0005576">
    <property type="term" value="C:extracellular region"/>
    <property type="evidence" value="ECO:0007669"/>
    <property type="project" value="UniProtKB-SubCell"/>
</dbReference>
<evidence type="ECO:0000256" key="8">
    <source>
        <dbReference type="ARBA" id="ARBA00022859"/>
    </source>
</evidence>
<comment type="similarity">
    <text evidence="4">Belongs to the NMI family.</text>
</comment>
<dbReference type="GO" id="GO:0005737">
    <property type="term" value="C:cytoplasm"/>
    <property type="evidence" value="ECO:0007669"/>
    <property type="project" value="UniProtKB-SubCell"/>
</dbReference>
<dbReference type="Pfam" id="PF07334">
    <property type="entry name" value="IFP_35_N"/>
    <property type="match status" value="1"/>
</dbReference>
<evidence type="ECO:0000259" key="11">
    <source>
        <dbReference type="Pfam" id="PF07334"/>
    </source>
</evidence>
<dbReference type="AlphaFoldDB" id="A0A455AXI5"/>
<dbReference type="GO" id="GO:0045087">
    <property type="term" value="P:innate immune response"/>
    <property type="evidence" value="ECO:0007669"/>
    <property type="project" value="UniProtKB-KW"/>
</dbReference>
<sequence length="326" mass="35521">MALQALQEEQAKLKTRLQELKRKLRDNPQDKVPFPVPEATLVFRGDIQQGKETAKSVVSHLRICYPLPGGSALVTFDDPNVAKQVLQQTEHTINVEGFRLRVQVQPLELPMLTTIQVSSQMNEQRVLVSGFPAGLKLSEEELLDKLEIFFGKSKNGGGDVETRELLQGSVMLGFAKDTGKGLVGEARAGAPGHGRGEPLMPKVPHSLSLQWPSTCARRASSQCHWASCPLPYSHGRHLPRPLPPPAPQPNLHEPLPSSRLLFQVSSLPVPHSALVLNIPDVLDGPELQDVLEIHFQKPTHGGGEVEAVTVMPLGQQGLAVFTAKLG</sequence>
<reference evidence="13" key="1">
    <citation type="submission" date="2025-08" db="UniProtKB">
        <authorList>
            <consortium name="RefSeq"/>
        </authorList>
    </citation>
    <scope>IDENTIFICATION</scope>
    <source>
        <tissue evidence="13">Muscle</tissue>
    </source>
</reference>
<dbReference type="InterPro" id="IPR009909">
    <property type="entry name" value="Nmi/IFP35_dom"/>
</dbReference>
<dbReference type="GO" id="GO:0005634">
    <property type="term" value="C:nucleus"/>
    <property type="evidence" value="ECO:0007669"/>
    <property type="project" value="UniProtKB-SubCell"/>
</dbReference>
<feature type="domain" description="NID" evidence="10">
    <location>
        <begin position="72"/>
        <end position="161"/>
    </location>
</feature>
<evidence type="ECO:0000256" key="2">
    <source>
        <dbReference type="ARBA" id="ARBA00004496"/>
    </source>
</evidence>
<evidence type="ECO:0000256" key="4">
    <source>
        <dbReference type="ARBA" id="ARBA00010081"/>
    </source>
</evidence>
<evidence type="ECO:0000256" key="1">
    <source>
        <dbReference type="ARBA" id="ARBA00004123"/>
    </source>
</evidence>
<keyword evidence="5" id="KW-0963">Cytoplasm</keyword>
<dbReference type="RefSeq" id="XP_028341360.1">
    <property type="nucleotide sequence ID" value="XM_028485559.2"/>
</dbReference>
<evidence type="ECO:0000259" key="10">
    <source>
        <dbReference type="Pfam" id="PF07292"/>
    </source>
</evidence>
<comment type="subcellular location">
    <subcellularLocation>
        <location evidence="2">Cytoplasm</location>
    </subcellularLocation>
    <subcellularLocation>
        <location evidence="1">Nucleus</location>
    </subcellularLocation>
    <subcellularLocation>
        <location evidence="3">Secreted</location>
    </subcellularLocation>
</comment>
<feature type="domain" description="NID" evidence="10">
    <location>
        <begin position="262"/>
        <end position="307"/>
    </location>
</feature>
<evidence type="ECO:0000256" key="6">
    <source>
        <dbReference type="ARBA" id="ARBA00022525"/>
    </source>
</evidence>
<keyword evidence="6" id="KW-0964">Secreted</keyword>
<dbReference type="Pfam" id="PF07292">
    <property type="entry name" value="NID"/>
    <property type="match status" value="2"/>
</dbReference>
<evidence type="ECO:0000313" key="13">
    <source>
        <dbReference type="RefSeq" id="XP_028341360.1"/>
    </source>
</evidence>
<keyword evidence="12" id="KW-1185">Reference proteome</keyword>
<evidence type="ECO:0000256" key="3">
    <source>
        <dbReference type="ARBA" id="ARBA00004613"/>
    </source>
</evidence>
<dbReference type="CTD" id="3430"/>
<keyword evidence="8" id="KW-0391">Immunity</keyword>
<evidence type="ECO:0000313" key="12">
    <source>
        <dbReference type="Proteomes" id="UP000248484"/>
    </source>
</evidence>
<accession>A0A455AXI5</accession>
<proteinExistence type="inferred from homology"/>
<dbReference type="PANTHER" id="PTHR15225">
    <property type="entry name" value="INTERFERON-INDUCED PROTEIN 35/NMI N-MYC/STAT INTERACTING PROTEIN"/>
    <property type="match status" value="1"/>
</dbReference>
<keyword evidence="9" id="KW-0539">Nucleus</keyword>
<dbReference type="Gene3D" id="3.30.70.330">
    <property type="match status" value="1"/>
</dbReference>
<evidence type="ECO:0000256" key="5">
    <source>
        <dbReference type="ARBA" id="ARBA00022490"/>
    </source>
</evidence>